<protein>
    <submittedName>
        <fullName evidence="2">Uncharacterized protein</fullName>
    </submittedName>
</protein>
<accession>A0A8H6HMB1</accession>
<dbReference type="EMBL" id="JACGCI010000066">
    <property type="protein sequence ID" value="KAF6749050.1"/>
    <property type="molecule type" value="Genomic_DNA"/>
</dbReference>
<evidence type="ECO:0000256" key="1">
    <source>
        <dbReference type="SAM" id="MobiDB-lite"/>
    </source>
</evidence>
<comment type="caution">
    <text evidence="2">The sequence shown here is derived from an EMBL/GenBank/DDBJ whole genome shotgun (WGS) entry which is preliminary data.</text>
</comment>
<dbReference type="AlphaFoldDB" id="A0A8H6HMB1"/>
<organism evidence="2 3">
    <name type="scientific">Ephemerocybe angulata</name>
    <dbReference type="NCBI Taxonomy" id="980116"/>
    <lineage>
        <taxon>Eukaryota</taxon>
        <taxon>Fungi</taxon>
        <taxon>Dikarya</taxon>
        <taxon>Basidiomycota</taxon>
        <taxon>Agaricomycotina</taxon>
        <taxon>Agaricomycetes</taxon>
        <taxon>Agaricomycetidae</taxon>
        <taxon>Agaricales</taxon>
        <taxon>Agaricineae</taxon>
        <taxon>Psathyrellaceae</taxon>
        <taxon>Ephemerocybe</taxon>
    </lineage>
</organism>
<name>A0A8H6HMB1_9AGAR</name>
<evidence type="ECO:0000313" key="2">
    <source>
        <dbReference type="EMBL" id="KAF6749050.1"/>
    </source>
</evidence>
<gene>
    <name evidence="2" type="ORF">DFP72DRAFT_548168</name>
</gene>
<keyword evidence="3" id="KW-1185">Reference proteome</keyword>
<sequence length="149" mass="16408">MSRFRSSVSASLSASHCTTERAIEERANERTGEGRAKERKSAGHTPLSPPLRTPPVVHTLPRRRTLVCFLGGVDWGSGRRTGGWMDGRDRMIGCVDGRAGQRGSGAGGLSFWFTSILRLFDVFERPLRPFALGRGHELSNARSNARKNE</sequence>
<feature type="region of interest" description="Disordered" evidence="1">
    <location>
        <begin position="1"/>
        <end position="57"/>
    </location>
</feature>
<feature type="compositionally biased region" description="Low complexity" evidence="1">
    <location>
        <begin position="1"/>
        <end position="15"/>
    </location>
</feature>
<feature type="compositionally biased region" description="Basic and acidic residues" evidence="1">
    <location>
        <begin position="18"/>
        <end position="41"/>
    </location>
</feature>
<evidence type="ECO:0000313" key="3">
    <source>
        <dbReference type="Proteomes" id="UP000521943"/>
    </source>
</evidence>
<proteinExistence type="predicted"/>
<reference evidence="2 3" key="1">
    <citation type="submission" date="2020-07" db="EMBL/GenBank/DDBJ databases">
        <title>Comparative genomics of pyrophilous fungi reveals a link between fire events and developmental genes.</title>
        <authorList>
            <consortium name="DOE Joint Genome Institute"/>
            <person name="Steindorff A.S."/>
            <person name="Carver A."/>
            <person name="Calhoun S."/>
            <person name="Stillman K."/>
            <person name="Liu H."/>
            <person name="Lipzen A."/>
            <person name="Pangilinan J."/>
            <person name="Labutti K."/>
            <person name="Bruns T.D."/>
            <person name="Grigoriev I.V."/>
        </authorList>
    </citation>
    <scope>NUCLEOTIDE SEQUENCE [LARGE SCALE GENOMIC DNA]</scope>
    <source>
        <strain evidence="2 3">CBS 144469</strain>
    </source>
</reference>
<dbReference type="Proteomes" id="UP000521943">
    <property type="component" value="Unassembled WGS sequence"/>
</dbReference>